<name>A0A1H9EF03_9GAMM</name>
<dbReference type="Gene3D" id="3.30.1380.10">
    <property type="match status" value="1"/>
</dbReference>
<reference evidence="2" key="1">
    <citation type="submission" date="2016-10" db="EMBL/GenBank/DDBJ databases">
        <authorList>
            <person name="Varghese N."/>
            <person name="Submissions S."/>
        </authorList>
    </citation>
    <scope>NUCLEOTIDE SEQUENCE [LARGE SCALE GENOMIC DNA]</scope>
    <source>
        <strain evidence="2">DSM 18887</strain>
    </source>
</reference>
<accession>A0A1H9EF03</accession>
<proteinExistence type="predicted"/>
<evidence type="ECO:0000313" key="1">
    <source>
        <dbReference type="EMBL" id="SEQ24314.1"/>
    </source>
</evidence>
<sequence length="173" mass="19477">MPENHTPEPFALGRRSKKNLQQVHPDLVAVVERGLALSAVDFAVTEGVREIKRQRWLVKTGDSATLNSRHLLRVPANNPELGEVSHAVDLAAWVDGTVSYDWPYYYQIAAAIKQAAAEFNVAIRWGGGWALLDTYDTPEAARQAYIERKKRQGEKVYSDGPHFELCWKAYPCL</sequence>
<gene>
    <name evidence="1" type="ORF">SAMN03080615_00867</name>
</gene>
<dbReference type="STRING" id="355243.SAMN03080615_00867"/>
<dbReference type="RefSeq" id="WP_091354501.1">
    <property type="nucleotide sequence ID" value="NZ_AP025284.1"/>
</dbReference>
<keyword evidence="2" id="KW-1185">Reference proteome</keyword>
<evidence type="ECO:0000313" key="2">
    <source>
        <dbReference type="Proteomes" id="UP000198749"/>
    </source>
</evidence>
<dbReference type="InterPro" id="IPR009045">
    <property type="entry name" value="Zn_M74/Hedgehog-like"/>
</dbReference>
<organism evidence="1 2">
    <name type="scientific">Amphritea atlantica</name>
    <dbReference type="NCBI Taxonomy" id="355243"/>
    <lineage>
        <taxon>Bacteria</taxon>
        <taxon>Pseudomonadati</taxon>
        <taxon>Pseudomonadota</taxon>
        <taxon>Gammaproteobacteria</taxon>
        <taxon>Oceanospirillales</taxon>
        <taxon>Oceanospirillaceae</taxon>
        <taxon>Amphritea</taxon>
    </lineage>
</organism>
<dbReference type="SUPFAM" id="SSF55166">
    <property type="entry name" value="Hedgehog/DD-peptidase"/>
    <property type="match status" value="1"/>
</dbReference>
<dbReference type="AlphaFoldDB" id="A0A1H9EF03"/>
<dbReference type="OrthoDB" id="8479979at2"/>
<dbReference type="EMBL" id="FOGB01000002">
    <property type="protein sequence ID" value="SEQ24314.1"/>
    <property type="molecule type" value="Genomic_DNA"/>
</dbReference>
<dbReference type="Proteomes" id="UP000198749">
    <property type="component" value="Unassembled WGS sequence"/>
</dbReference>
<protein>
    <submittedName>
        <fullName evidence="1">Peptidoglycan L-alanyl-D-glutamate endopeptidase CwlK</fullName>
    </submittedName>
</protein>